<dbReference type="InterPro" id="IPR037546">
    <property type="entry name" value="SAC51-like"/>
</dbReference>
<dbReference type="EMBL" id="BAABME010007711">
    <property type="protein sequence ID" value="GAA0171532.1"/>
    <property type="molecule type" value="Genomic_DNA"/>
</dbReference>
<reference evidence="2 3" key="1">
    <citation type="submission" date="2024-01" db="EMBL/GenBank/DDBJ databases">
        <title>The complete chloroplast genome sequence of Lithospermum erythrorhizon: insights into the phylogenetic relationship among Boraginaceae species and the maternal lineages of purple gromwells.</title>
        <authorList>
            <person name="Okada T."/>
            <person name="Watanabe K."/>
        </authorList>
    </citation>
    <scope>NUCLEOTIDE SEQUENCE [LARGE SCALE GENOMIC DNA]</scope>
</reference>
<feature type="region of interest" description="Disordered" evidence="1">
    <location>
        <begin position="1"/>
        <end position="33"/>
    </location>
</feature>
<protein>
    <submittedName>
        <fullName evidence="2">Uncharacterized protein</fullName>
    </submittedName>
</protein>
<sequence length="147" mass="16412">MHETTEKLNALLYSDDESNDDEETSTGHSPSYMTIPRVEDWLKSRGEEVVSSAGTTKRQKLLNRGYDKPLAVTDAVLTDTASSMKCVAFPETEDDTEPSCGNAVNQLPKNSVLSRERNDLGKRTYMRQFEFSKNLKSIAKDIGLVAF</sequence>
<dbReference type="PANTHER" id="PTHR36066">
    <property type="entry name" value="TRANSCRIPTION FACTOR BHLH145"/>
    <property type="match status" value="1"/>
</dbReference>
<gene>
    <name evidence="2" type="ORF">LIER_25539</name>
</gene>
<comment type="caution">
    <text evidence="2">The sequence shown here is derived from an EMBL/GenBank/DDBJ whole genome shotgun (WGS) entry which is preliminary data.</text>
</comment>
<organism evidence="2 3">
    <name type="scientific">Lithospermum erythrorhizon</name>
    <name type="common">Purple gromwell</name>
    <name type="synonym">Lithospermum officinale var. erythrorhizon</name>
    <dbReference type="NCBI Taxonomy" id="34254"/>
    <lineage>
        <taxon>Eukaryota</taxon>
        <taxon>Viridiplantae</taxon>
        <taxon>Streptophyta</taxon>
        <taxon>Embryophyta</taxon>
        <taxon>Tracheophyta</taxon>
        <taxon>Spermatophyta</taxon>
        <taxon>Magnoliopsida</taxon>
        <taxon>eudicotyledons</taxon>
        <taxon>Gunneridae</taxon>
        <taxon>Pentapetalae</taxon>
        <taxon>asterids</taxon>
        <taxon>lamiids</taxon>
        <taxon>Boraginales</taxon>
        <taxon>Boraginaceae</taxon>
        <taxon>Boraginoideae</taxon>
        <taxon>Lithospermeae</taxon>
        <taxon>Lithospermum</taxon>
    </lineage>
</organism>
<dbReference type="AlphaFoldDB" id="A0AAV3R543"/>
<evidence type="ECO:0000256" key="1">
    <source>
        <dbReference type="SAM" id="MobiDB-lite"/>
    </source>
</evidence>
<dbReference type="Proteomes" id="UP001454036">
    <property type="component" value="Unassembled WGS sequence"/>
</dbReference>
<dbReference type="PANTHER" id="PTHR36066:SF2">
    <property type="entry name" value="TRANSCRIPTION FACTOR BHLH145"/>
    <property type="match status" value="1"/>
</dbReference>
<feature type="compositionally biased region" description="Acidic residues" evidence="1">
    <location>
        <begin position="14"/>
        <end position="24"/>
    </location>
</feature>
<accession>A0AAV3R543</accession>
<evidence type="ECO:0000313" key="3">
    <source>
        <dbReference type="Proteomes" id="UP001454036"/>
    </source>
</evidence>
<name>A0AAV3R543_LITER</name>
<proteinExistence type="predicted"/>
<evidence type="ECO:0000313" key="2">
    <source>
        <dbReference type="EMBL" id="GAA0171532.1"/>
    </source>
</evidence>
<keyword evidence="3" id="KW-1185">Reference proteome</keyword>